<name>A0AAJ4I941_9VIBR</name>
<protein>
    <submittedName>
        <fullName evidence="1">Uncharacterized protein</fullName>
    </submittedName>
</protein>
<organism evidence="1 2">
    <name type="scientific">Vibrio navarrensis</name>
    <dbReference type="NCBI Taxonomy" id="29495"/>
    <lineage>
        <taxon>Bacteria</taxon>
        <taxon>Pseudomonadati</taxon>
        <taxon>Pseudomonadota</taxon>
        <taxon>Gammaproteobacteria</taxon>
        <taxon>Vibrionales</taxon>
        <taxon>Vibrionaceae</taxon>
        <taxon>Vibrio</taxon>
    </lineage>
</organism>
<sequence length="125" mass="14868">MIIHFTKREFKAMRDELSAYAFLALLRKLPMERGDAIFMIARRCDDLSYGAVRDWEKQGIPRKHAVVLADLAKEYGVKMYLHQFRPTRAIVHQWLMYCFEADKHLPPTKQLFKHWEMGLKTERVA</sequence>
<dbReference type="EMBL" id="CP065217">
    <property type="protein sequence ID" value="QPL52427.1"/>
    <property type="molecule type" value="Genomic_DNA"/>
</dbReference>
<dbReference type="Proteomes" id="UP000594435">
    <property type="component" value="Chromosome 1"/>
</dbReference>
<accession>A0AAJ4I941</accession>
<evidence type="ECO:0000313" key="2">
    <source>
        <dbReference type="Proteomes" id="UP000594435"/>
    </source>
</evidence>
<reference evidence="1 2" key="1">
    <citation type="submission" date="2020-11" db="EMBL/GenBank/DDBJ databases">
        <title>Complete and Circularized Genome Assembly of a human isolate of Vibrio navarrensis biotype pommerensis with MiSeq and MinION Sequence Data.</title>
        <authorList>
            <person name="Schwartz K."/>
            <person name="Borowiak M."/>
            <person name="Deneke C."/>
            <person name="Balau V."/>
            <person name="Metelmann C."/>
            <person name="Strauch E."/>
        </authorList>
    </citation>
    <scope>NUCLEOTIDE SEQUENCE [LARGE SCALE GENOMIC DNA]</scope>
    <source>
        <strain evidence="1 2">20-VB00237</strain>
    </source>
</reference>
<evidence type="ECO:0000313" key="1">
    <source>
        <dbReference type="EMBL" id="QPL52427.1"/>
    </source>
</evidence>
<gene>
    <name evidence="1" type="ORF">I3X05_10390</name>
</gene>
<proteinExistence type="predicted"/>
<dbReference type="AlphaFoldDB" id="A0AAJ4I941"/>
<dbReference type="RefSeq" id="WP_193157904.1">
    <property type="nucleotide sequence ID" value="NZ_CP065217.1"/>
</dbReference>